<dbReference type="InterPro" id="IPR051572">
    <property type="entry name" value="VTC_Complex_Subunit"/>
</dbReference>
<evidence type="ECO:0000313" key="9">
    <source>
        <dbReference type="EMBL" id="KAK0309578.1"/>
    </source>
</evidence>
<feature type="transmembrane region" description="Helical" evidence="7">
    <location>
        <begin position="720"/>
        <end position="738"/>
    </location>
</feature>
<dbReference type="PANTHER" id="PTHR46140:SF2">
    <property type="entry name" value="VACUOLAR TRANSPORTER CHAPERONE 3 COMPLEX SUBUNIT 3-RELATED"/>
    <property type="match status" value="1"/>
</dbReference>
<dbReference type="Proteomes" id="UP001168146">
    <property type="component" value="Unassembled WGS sequence"/>
</dbReference>
<dbReference type="GO" id="GO:0006799">
    <property type="term" value="P:polyphosphate biosynthetic process"/>
    <property type="evidence" value="ECO:0007669"/>
    <property type="project" value="UniProtKB-ARBA"/>
</dbReference>
<feature type="domain" description="SPX" evidence="8">
    <location>
        <begin position="1"/>
        <end position="194"/>
    </location>
</feature>
<dbReference type="InterPro" id="IPR018966">
    <property type="entry name" value="VTC_domain"/>
</dbReference>
<accession>A0AAN6FB46</accession>
<dbReference type="InterPro" id="IPR003807">
    <property type="entry name" value="DUF202"/>
</dbReference>
<dbReference type="EMBL" id="JASUXU010000081">
    <property type="protein sequence ID" value="KAK0309578.1"/>
    <property type="molecule type" value="Genomic_DNA"/>
</dbReference>
<feature type="region of interest" description="Disordered" evidence="6">
    <location>
        <begin position="99"/>
        <end position="140"/>
    </location>
</feature>
<proteinExistence type="predicted"/>
<feature type="transmembrane region" description="Helical" evidence="7">
    <location>
        <begin position="788"/>
        <end position="808"/>
    </location>
</feature>
<evidence type="ECO:0000256" key="6">
    <source>
        <dbReference type="SAM" id="MobiDB-lite"/>
    </source>
</evidence>
<evidence type="ECO:0000256" key="7">
    <source>
        <dbReference type="SAM" id="Phobius"/>
    </source>
</evidence>
<evidence type="ECO:0000256" key="2">
    <source>
        <dbReference type="ARBA" id="ARBA00022554"/>
    </source>
</evidence>
<evidence type="ECO:0000256" key="3">
    <source>
        <dbReference type="ARBA" id="ARBA00022692"/>
    </source>
</evidence>
<dbReference type="PANTHER" id="PTHR46140">
    <property type="entry name" value="VACUOLAR TRANSPORTER CHAPERONE 1-RELATED"/>
    <property type="match status" value="1"/>
</dbReference>
<dbReference type="GO" id="GO:0000329">
    <property type="term" value="C:fungal-type vacuole membrane"/>
    <property type="evidence" value="ECO:0007669"/>
    <property type="project" value="TreeGrafter"/>
</dbReference>
<name>A0AAN6FB46_9PEZI</name>
<dbReference type="GO" id="GO:0033254">
    <property type="term" value="C:vacuolar transporter chaperone complex"/>
    <property type="evidence" value="ECO:0007669"/>
    <property type="project" value="TreeGrafter"/>
</dbReference>
<gene>
    <name evidence="9" type="primary">VTC2_2</name>
    <name evidence="9" type="ORF">LTR82_015200</name>
</gene>
<dbReference type="PROSITE" id="PS51382">
    <property type="entry name" value="SPX"/>
    <property type="match status" value="1"/>
</dbReference>
<dbReference type="InterPro" id="IPR004331">
    <property type="entry name" value="SPX_dom"/>
</dbReference>
<keyword evidence="4 7" id="KW-1133">Transmembrane helix</keyword>
<feature type="region of interest" description="Disordered" evidence="6">
    <location>
        <begin position="30"/>
        <end position="52"/>
    </location>
</feature>
<comment type="subcellular location">
    <subcellularLocation>
        <location evidence="1">Vacuole membrane</location>
        <topology evidence="1">Multi-pass membrane protein</topology>
    </subcellularLocation>
</comment>
<evidence type="ECO:0000256" key="4">
    <source>
        <dbReference type="ARBA" id="ARBA00022989"/>
    </source>
</evidence>
<keyword evidence="5 7" id="KW-0472">Membrane</keyword>
<feature type="compositionally biased region" description="Low complexity" evidence="6">
    <location>
        <begin position="647"/>
        <end position="656"/>
    </location>
</feature>
<feature type="compositionally biased region" description="Polar residues" evidence="6">
    <location>
        <begin position="575"/>
        <end position="585"/>
    </location>
</feature>
<dbReference type="Pfam" id="PF02656">
    <property type="entry name" value="DUF202"/>
    <property type="match status" value="1"/>
</dbReference>
<feature type="transmembrane region" description="Helical" evidence="7">
    <location>
        <begin position="750"/>
        <end position="768"/>
    </location>
</feature>
<evidence type="ECO:0000259" key="8">
    <source>
        <dbReference type="PROSITE" id="PS51382"/>
    </source>
</evidence>
<evidence type="ECO:0000256" key="5">
    <source>
        <dbReference type="ARBA" id="ARBA00023136"/>
    </source>
</evidence>
<organism evidence="9 10">
    <name type="scientific">Friedmanniomyces endolithicus</name>
    <dbReference type="NCBI Taxonomy" id="329885"/>
    <lineage>
        <taxon>Eukaryota</taxon>
        <taxon>Fungi</taxon>
        <taxon>Dikarya</taxon>
        <taxon>Ascomycota</taxon>
        <taxon>Pezizomycotina</taxon>
        <taxon>Dothideomycetes</taxon>
        <taxon>Dothideomycetidae</taxon>
        <taxon>Mycosphaerellales</taxon>
        <taxon>Teratosphaeriaceae</taxon>
        <taxon>Friedmanniomyces</taxon>
    </lineage>
</organism>
<comment type="caution">
    <text evidence="9">The sequence shown here is derived from an EMBL/GenBank/DDBJ whole genome shotgun (WGS) entry which is preliminary data.</text>
</comment>
<feature type="region of interest" description="Disordered" evidence="6">
    <location>
        <begin position="575"/>
        <end position="696"/>
    </location>
</feature>
<keyword evidence="3 7" id="KW-0812">Transmembrane</keyword>
<evidence type="ECO:0000313" key="10">
    <source>
        <dbReference type="Proteomes" id="UP001168146"/>
    </source>
</evidence>
<feature type="compositionally biased region" description="Acidic residues" evidence="6">
    <location>
        <begin position="110"/>
        <end position="125"/>
    </location>
</feature>
<feature type="compositionally biased region" description="Polar residues" evidence="6">
    <location>
        <begin position="607"/>
        <end position="629"/>
    </location>
</feature>
<reference evidence="9" key="1">
    <citation type="submission" date="2021-12" db="EMBL/GenBank/DDBJ databases">
        <title>Black yeast isolated from Biological Soil Crust.</title>
        <authorList>
            <person name="Kurbessoian T."/>
        </authorList>
    </citation>
    <scope>NUCLEOTIDE SEQUENCE</scope>
    <source>
        <strain evidence="9">CCFEE 5208</strain>
    </source>
</reference>
<dbReference type="InterPro" id="IPR042267">
    <property type="entry name" value="VTC_sf"/>
</dbReference>
<evidence type="ECO:0000256" key="1">
    <source>
        <dbReference type="ARBA" id="ARBA00004128"/>
    </source>
</evidence>
<dbReference type="AlphaFoldDB" id="A0AAN6FB46"/>
<keyword evidence="2" id="KW-0926">Vacuole</keyword>
<dbReference type="Gene3D" id="3.20.100.30">
    <property type="entry name" value="VTC, catalytic tunnel domain"/>
    <property type="match status" value="1"/>
</dbReference>
<dbReference type="Pfam" id="PF09359">
    <property type="entry name" value="VTC"/>
    <property type="match status" value="1"/>
</dbReference>
<dbReference type="CDD" id="cd14480">
    <property type="entry name" value="SPX_VTC2_like"/>
    <property type="match status" value="1"/>
</dbReference>
<sequence>MRYGKTLQHAIYPPWRDNYIDYTKLKKLLRDDDSSTPSSPSTETVGDNWTDDDESKFVDELVNVQLEKVHAFHKETYEKLRDRTARCEARLDTVAVAEHGVARQDQAEGGAEEGAVEGDEADDEGSSNGNGGKAVPSEDEKKTILTEVLAELDLITRETNELEKYSRINYTGFLKAVKKHDRKRGALYRVRPLLQVRLAALPFNTEDYSPLLYRLSAMYSFVRQRLEGAENRGLSVTEKATEGREEYISHKFWVHPENLLEVKTMILRRLPVLVYNPQSSRFAEGTQPDPSMTSIYFDNPAFALYTDKVEAGEASSLRLRWFGQLNEKPQIWVEKKTIKADDLNSEQRITTKEKYIQRFIKGEHNMDKQIQKLSDRAGTDSPEAKSFKTSVKEMQEFIAEKGLQPVLRANYTRTAFQIPGDDRVRISLDTDLAFIREDAIDSDRPCRNPESWHRTDIDNQQLEYPFTSIRKGEVNRFPFALLEIKVRHTSSNKRSEWIQDLMNSHLVTEAPRFSKFVHGVAMLFEDYVNTFPFWLPQVETDIRRDPQRAFEEEQDKRQKAVDDEFAVGSLLKTFTGRTGHSQSQPRDVISPVGSPAMTGAVGRSPAPATSMSGNRTANYGTLAPTTTDSQTHDTAGEPDDDETDAQGPNPNTTGPTSTLRSLFPHYSTSKYAASRRPPPPPATSHPSSLPPGITKPTHWIKDAGPLAVEPKVWLANQRTFIKWQHVSVLLASLSLGLYNAAGEDNWVARVLGVVYVLLAVGAGAWGYGVYVWRCRLIERRSGGEFDGVVGPVGVCLGLVVALVVNFGLKYRAIRQDRDAEMEAMLGLVSQNVTQQLVGQW</sequence>
<protein>
    <submittedName>
        <fullName evidence="9">Phosphate metabolism transcription protein</fullName>
    </submittedName>
</protein>